<dbReference type="GO" id="GO:0051382">
    <property type="term" value="P:kinetochore assembly"/>
    <property type="evidence" value="ECO:0007669"/>
    <property type="project" value="InterPro"/>
</dbReference>
<evidence type="ECO:0000256" key="1">
    <source>
        <dbReference type="ARBA" id="ARBA00004123"/>
    </source>
</evidence>
<feature type="compositionally biased region" description="Polar residues" evidence="7">
    <location>
        <begin position="123"/>
        <end position="138"/>
    </location>
</feature>
<dbReference type="InterPro" id="IPR025974">
    <property type="entry name" value="Mif2/CENP-C_cupin"/>
</dbReference>
<feature type="domain" description="Mif2/CENP-C cupin" evidence="8">
    <location>
        <begin position="355"/>
        <end position="441"/>
    </location>
</feature>
<accession>A0A9N9ETQ6</accession>
<feature type="compositionally biased region" description="Basic residues" evidence="7">
    <location>
        <begin position="208"/>
        <end position="217"/>
    </location>
</feature>
<feature type="compositionally biased region" description="Basic and acidic residues" evidence="7">
    <location>
        <begin position="282"/>
        <end position="292"/>
    </location>
</feature>
<dbReference type="GO" id="GO:0000776">
    <property type="term" value="C:kinetochore"/>
    <property type="evidence" value="ECO:0007669"/>
    <property type="project" value="InterPro"/>
</dbReference>
<comment type="function">
    <text evidence="5">Component of the kinetochore, a multiprotein complex that assembles on centromeric DNA and attaches chromosomes to spindle microtubules, mediating chromosome segregation and sister chromatid segregation during meiosis and mitosis. Component of the inner kinetochore constitutive centromere-associated network (CCAN), which serves as a structural platform for outer kinetochore assembly.</text>
</comment>
<dbReference type="PANTHER" id="PTHR16684">
    <property type="entry name" value="CENTROMERE PROTEIN C"/>
    <property type="match status" value="1"/>
</dbReference>
<feature type="compositionally biased region" description="Polar residues" evidence="7">
    <location>
        <begin position="146"/>
        <end position="157"/>
    </location>
</feature>
<dbReference type="PANTHER" id="PTHR16684:SF11">
    <property type="entry name" value="CENTROMERE PROTEIN C"/>
    <property type="match status" value="1"/>
</dbReference>
<evidence type="ECO:0000313" key="11">
    <source>
        <dbReference type="Proteomes" id="UP000789759"/>
    </source>
</evidence>
<dbReference type="InterPro" id="IPR011051">
    <property type="entry name" value="RmlC_Cupin_sf"/>
</dbReference>
<evidence type="ECO:0000259" key="9">
    <source>
        <dbReference type="Pfam" id="PF15624"/>
    </source>
</evidence>
<dbReference type="InterPro" id="IPR014710">
    <property type="entry name" value="RmlC-like_jellyroll"/>
</dbReference>
<dbReference type="SUPFAM" id="SSF51182">
    <property type="entry name" value="RmlC-like cupins"/>
    <property type="match status" value="1"/>
</dbReference>
<feature type="compositionally biased region" description="Polar residues" evidence="7">
    <location>
        <begin position="177"/>
        <end position="189"/>
    </location>
</feature>
<proteinExistence type="inferred from homology"/>
<dbReference type="Gene3D" id="2.60.120.10">
    <property type="entry name" value="Jelly Rolls"/>
    <property type="match status" value="1"/>
</dbReference>
<dbReference type="AlphaFoldDB" id="A0A9N9ETQ6"/>
<evidence type="ECO:0000256" key="5">
    <source>
        <dbReference type="ARBA" id="ARBA00057947"/>
    </source>
</evidence>
<dbReference type="GO" id="GO:0005634">
    <property type="term" value="C:nucleus"/>
    <property type="evidence" value="ECO:0007669"/>
    <property type="project" value="UniProtKB-SubCell"/>
</dbReference>
<gene>
    <name evidence="10" type="ORF">CPELLU_LOCUS11483</name>
</gene>
<keyword evidence="3" id="KW-0238">DNA-binding</keyword>
<comment type="subcellular location">
    <subcellularLocation>
        <location evidence="1">Nucleus</location>
    </subcellularLocation>
</comment>
<keyword evidence="11" id="KW-1185">Reference proteome</keyword>
<keyword evidence="4" id="KW-0539">Nucleus</keyword>
<dbReference type="GO" id="GO:0051315">
    <property type="term" value="P:attachment of mitotic spindle microtubules to kinetochore"/>
    <property type="evidence" value="ECO:0007669"/>
    <property type="project" value="TreeGrafter"/>
</dbReference>
<evidence type="ECO:0000259" key="8">
    <source>
        <dbReference type="Pfam" id="PF11699"/>
    </source>
</evidence>
<dbReference type="InterPro" id="IPR028386">
    <property type="entry name" value="CENP-C/Mif2/cnp3"/>
</dbReference>
<dbReference type="FunFam" id="2.60.120.10:FF:000033">
    <property type="entry name" value="Centromere protein C 1"/>
    <property type="match status" value="1"/>
</dbReference>
<evidence type="ECO:0000256" key="3">
    <source>
        <dbReference type="ARBA" id="ARBA00023125"/>
    </source>
</evidence>
<dbReference type="GO" id="GO:0019237">
    <property type="term" value="F:centromeric DNA binding"/>
    <property type="evidence" value="ECO:0007669"/>
    <property type="project" value="InterPro"/>
</dbReference>
<dbReference type="Proteomes" id="UP000789759">
    <property type="component" value="Unassembled WGS sequence"/>
</dbReference>
<dbReference type="EMBL" id="CAJVQA010010209">
    <property type="protein sequence ID" value="CAG8694419.1"/>
    <property type="molecule type" value="Genomic_DNA"/>
</dbReference>
<dbReference type="Pfam" id="PF15624">
    <property type="entry name" value="Mif2_N"/>
    <property type="match status" value="1"/>
</dbReference>
<feature type="region of interest" description="Disordered" evidence="7">
    <location>
        <begin position="282"/>
        <end position="305"/>
    </location>
</feature>
<organism evidence="10 11">
    <name type="scientific">Cetraspora pellucida</name>
    <dbReference type="NCBI Taxonomy" id="1433469"/>
    <lineage>
        <taxon>Eukaryota</taxon>
        <taxon>Fungi</taxon>
        <taxon>Fungi incertae sedis</taxon>
        <taxon>Mucoromycota</taxon>
        <taxon>Glomeromycotina</taxon>
        <taxon>Glomeromycetes</taxon>
        <taxon>Diversisporales</taxon>
        <taxon>Gigasporaceae</taxon>
        <taxon>Cetraspora</taxon>
    </lineage>
</organism>
<feature type="domain" description="Mif2 N-terminal" evidence="9">
    <location>
        <begin position="17"/>
        <end position="155"/>
    </location>
</feature>
<dbReference type="GO" id="GO:0051455">
    <property type="term" value="P:spindle attachment to meiosis I kinetochore"/>
    <property type="evidence" value="ECO:0007669"/>
    <property type="project" value="TreeGrafter"/>
</dbReference>
<dbReference type="InterPro" id="IPR028929">
    <property type="entry name" value="Mif2_N"/>
</dbReference>
<comment type="caution">
    <text evidence="10">The sequence shown here is derived from an EMBL/GenBank/DDBJ whole genome shotgun (WGS) entry which is preliminary data.</text>
</comment>
<evidence type="ECO:0000313" key="10">
    <source>
        <dbReference type="EMBL" id="CAG8694419.1"/>
    </source>
</evidence>
<dbReference type="OrthoDB" id="1939643at2759"/>
<dbReference type="Pfam" id="PF11699">
    <property type="entry name" value="CENP-C_C"/>
    <property type="match status" value="1"/>
</dbReference>
<evidence type="ECO:0000256" key="6">
    <source>
        <dbReference type="ARBA" id="ARBA00075033"/>
    </source>
</evidence>
<evidence type="ECO:0000256" key="2">
    <source>
        <dbReference type="ARBA" id="ARBA00010291"/>
    </source>
</evidence>
<comment type="similarity">
    <text evidence="2">Belongs to the CENP-C/MIF2 family.</text>
</comment>
<evidence type="ECO:0000256" key="7">
    <source>
        <dbReference type="SAM" id="MobiDB-lite"/>
    </source>
</evidence>
<sequence>MDTLRRRSRKPNKYLDEVGVVGRKTGITISEDVTKNADGLEDVDAFFEAANSTTTNIDAFVEAANSTTTNIDTFVKAANSTTTNIGTFVEAANSTTTNIEAFVEATNSTTTNIDEISMSLVTDDSPQETYSPHKSTTPLEPEQPSHKNTSPSETGPTPSKKKDGDRVVLYRRRAMESPTTTFNLGNSRGDNTDEERDPSTDQEVNSLKNKKKAKKTAYTKTVIPKSIYDQNESSSDNKGRKLRRSKRQRIKPLEFWRNERIIYGPTKTGMGATGKVIRVPRSDDKESGVVRDTKKRKRGDKKTTLKKGVTDDENIDEAASAEGFAIDWETNEKITRRLIYTLSMYQTEAIENDGFKLQKTFSEGDFFSAGLIDIPKGHKKSGRNSNESAMVFFVFKGPVTFQLDTQMFTVKEGAQFFVPRGNMYSITNPSKRSEARLFFAQAKK</sequence>
<evidence type="ECO:0000256" key="4">
    <source>
        <dbReference type="ARBA" id="ARBA00023242"/>
    </source>
</evidence>
<name>A0A9N9ETQ6_9GLOM</name>
<reference evidence="10" key="1">
    <citation type="submission" date="2021-06" db="EMBL/GenBank/DDBJ databases">
        <authorList>
            <person name="Kallberg Y."/>
            <person name="Tangrot J."/>
            <person name="Rosling A."/>
        </authorList>
    </citation>
    <scope>NUCLEOTIDE SEQUENCE</scope>
    <source>
        <strain evidence="10">FL966</strain>
    </source>
</reference>
<protein>
    <recommendedName>
        <fullName evidence="6">CENP-C homolog</fullName>
    </recommendedName>
</protein>
<feature type="region of interest" description="Disordered" evidence="7">
    <location>
        <begin position="123"/>
        <end position="217"/>
    </location>
</feature>